<evidence type="ECO:0000256" key="4">
    <source>
        <dbReference type="ARBA" id="ARBA00023136"/>
    </source>
</evidence>
<evidence type="ECO:0000313" key="7">
    <source>
        <dbReference type="Proteomes" id="UP001241110"/>
    </source>
</evidence>
<feature type="transmembrane region" description="Helical" evidence="5">
    <location>
        <begin position="101"/>
        <end position="123"/>
    </location>
</feature>
<keyword evidence="3 5" id="KW-1133">Transmembrane helix</keyword>
<dbReference type="GO" id="GO:0016020">
    <property type="term" value="C:membrane"/>
    <property type="evidence" value="ECO:0007669"/>
    <property type="project" value="UniProtKB-SubCell"/>
</dbReference>
<dbReference type="InterPro" id="IPR003825">
    <property type="entry name" value="Colicin-V_CvpA"/>
</dbReference>
<gene>
    <name evidence="6" type="ORF">QNI16_18070</name>
</gene>
<dbReference type="PANTHER" id="PTHR37306:SF1">
    <property type="entry name" value="COLICIN V PRODUCTION PROTEIN"/>
    <property type="match status" value="1"/>
</dbReference>
<keyword evidence="2 5" id="KW-0812">Transmembrane</keyword>
<organism evidence="6 7">
    <name type="scientific">Xanthocytophaga flava</name>
    <dbReference type="NCBI Taxonomy" id="3048013"/>
    <lineage>
        <taxon>Bacteria</taxon>
        <taxon>Pseudomonadati</taxon>
        <taxon>Bacteroidota</taxon>
        <taxon>Cytophagia</taxon>
        <taxon>Cytophagales</taxon>
        <taxon>Rhodocytophagaceae</taxon>
        <taxon>Xanthocytophaga</taxon>
    </lineage>
</organism>
<evidence type="ECO:0000256" key="2">
    <source>
        <dbReference type="ARBA" id="ARBA00022692"/>
    </source>
</evidence>
<dbReference type="Proteomes" id="UP001241110">
    <property type="component" value="Unassembled WGS sequence"/>
</dbReference>
<comment type="subcellular location">
    <subcellularLocation>
        <location evidence="1">Membrane</location>
        <topology evidence="1">Multi-pass membrane protein</topology>
    </subcellularLocation>
</comment>
<dbReference type="RefSeq" id="WP_313981515.1">
    <property type="nucleotide sequence ID" value="NZ_JASJOS010000007.1"/>
</dbReference>
<reference evidence="6" key="1">
    <citation type="submission" date="2023-05" db="EMBL/GenBank/DDBJ databases">
        <authorList>
            <person name="Zhang X."/>
        </authorList>
    </citation>
    <scope>NUCLEOTIDE SEQUENCE</scope>
    <source>
        <strain evidence="6">YF14B1</strain>
    </source>
</reference>
<feature type="transmembrane region" description="Helical" evidence="5">
    <location>
        <begin position="25"/>
        <end position="42"/>
    </location>
</feature>
<name>A0AAE3U889_9BACT</name>
<dbReference type="GO" id="GO:0009403">
    <property type="term" value="P:toxin biosynthetic process"/>
    <property type="evidence" value="ECO:0007669"/>
    <property type="project" value="InterPro"/>
</dbReference>
<comment type="caution">
    <text evidence="6">The sequence shown here is derived from an EMBL/GenBank/DDBJ whole genome shotgun (WGS) entry which is preliminary data.</text>
</comment>
<feature type="transmembrane region" description="Helical" evidence="5">
    <location>
        <begin position="63"/>
        <end position="81"/>
    </location>
</feature>
<evidence type="ECO:0000256" key="1">
    <source>
        <dbReference type="ARBA" id="ARBA00004141"/>
    </source>
</evidence>
<evidence type="ECO:0000256" key="5">
    <source>
        <dbReference type="SAM" id="Phobius"/>
    </source>
</evidence>
<dbReference type="EMBL" id="JASJOS010000007">
    <property type="protein sequence ID" value="MDJ1482417.1"/>
    <property type="molecule type" value="Genomic_DNA"/>
</dbReference>
<sequence length="176" mass="19348">MKTLDIVLLVPLIWGAYNGYKKGLLMSFVAIAAFVIAVVLGFRLLHVGIEWLAPYLSGVPRRILPYIGFSTLFFPIIFLVTKLGQMLRNAWKYTLIGSFDSIAGAIVGLTLWAFGASVVIWLITAIGIRIPADAQEHTFVYPVVEPIAPIVINKASGLLPAGENLLQRLKKRIDEA</sequence>
<proteinExistence type="predicted"/>
<accession>A0AAE3U889</accession>
<evidence type="ECO:0000313" key="6">
    <source>
        <dbReference type="EMBL" id="MDJ1482417.1"/>
    </source>
</evidence>
<evidence type="ECO:0000256" key="3">
    <source>
        <dbReference type="ARBA" id="ARBA00022989"/>
    </source>
</evidence>
<dbReference type="AlphaFoldDB" id="A0AAE3U889"/>
<protein>
    <submittedName>
        <fullName evidence="6">CvpA family protein</fullName>
    </submittedName>
</protein>
<keyword evidence="4 5" id="KW-0472">Membrane</keyword>
<dbReference type="PANTHER" id="PTHR37306">
    <property type="entry name" value="COLICIN V PRODUCTION PROTEIN"/>
    <property type="match status" value="1"/>
</dbReference>
<dbReference type="Pfam" id="PF02674">
    <property type="entry name" value="Colicin_V"/>
    <property type="match status" value="1"/>
</dbReference>